<gene>
    <name evidence="2" type="ORF">SOCE836_063410</name>
</gene>
<accession>A0A4V0NGS3</accession>
<protein>
    <submittedName>
        <fullName evidence="2">Uncharacterized protein</fullName>
    </submittedName>
</protein>
<proteinExistence type="predicted"/>
<sequence>MPPAAPPNLGRIARGSDLGSALHPGQTGRVDLGRVAARALDPRRGVQGPKR</sequence>
<dbReference type="AlphaFoldDB" id="A0A4V0NGS3"/>
<name>A0A4V0NGS3_SORCE</name>
<feature type="region of interest" description="Disordered" evidence="1">
    <location>
        <begin position="1"/>
        <end position="51"/>
    </location>
</feature>
<dbReference type="Proteomes" id="UP000295497">
    <property type="component" value="Chromosome"/>
</dbReference>
<reference evidence="2 3" key="1">
    <citation type="submission" date="2015-09" db="EMBL/GenBank/DDBJ databases">
        <title>Sorangium comparison.</title>
        <authorList>
            <person name="Zaburannyi N."/>
            <person name="Bunk B."/>
            <person name="Overmann J."/>
            <person name="Mueller R."/>
        </authorList>
    </citation>
    <scope>NUCLEOTIDE SEQUENCE [LARGE SCALE GENOMIC DNA]</scope>
    <source>
        <strain evidence="2 3">So ce836</strain>
    </source>
</reference>
<evidence type="ECO:0000256" key="1">
    <source>
        <dbReference type="SAM" id="MobiDB-lite"/>
    </source>
</evidence>
<dbReference type="EMBL" id="CP012672">
    <property type="protein sequence ID" value="AUX34172.1"/>
    <property type="molecule type" value="Genomic_DNA"/>
</dbReference>
<evidence type="ECO:0000313" key="3">
    <source>
        <dbReference type="Proteomes" id="UP000295497"/>
    </source>
</evidence>
<evidence type="ECO:0000313" key="2">
    <source>
        <dbReference type="EMBL" id="AUX34172.1"/>
    </source>
</evidence>
<organism evidence="2 3">
    <name type="scientific">Sorangium cellulosum</name>
    <name type="common">Polyangium cellulosum</name>
    <dbReference type="NCBI Taxonomy" id="56"/>
    <lineage>
        <taxon>Bacteria</taxon>
        <taxon>Pseudomonadati</taxon>
        <taxon>Myxococcota</taxon>
        <taxon>Polyangia</taxon>
        <taxon>Polyangiales</taxon>
        <taxon>Polyangiaceae</taxon>
        <taxon>Sorangium</taxon>
    </lineage>
</organism>